<dbReference type="AlphaFoldDB" id="A0A1V4K1B3"/>
<sequence length="79" mass="9018">MDAVKERSGLLWRLLEYRVMFQQLHTLKDLILQVSSTCCPGCRSCAEPPRMCPCGQQCMWLWHWLLGGHGQVGLELNSA</sequence>
<dbReference type="EMBL" id="LSYS01005191">
    <property type="protein sequence ID" value="OPJ78155.1"/>
    <property type="molecule type" value="Genomic_DNA"/>
</dbReference>
<organism evidence="1 2">
    <name type="scientific">Patagioenas fasciata monilis</name>
    <dbReference type="NCBI Taxonomy" id="372326"/>
    <lineage>
        <taxon>Eukaryota</taxon>
        <taxon>Metazoa</taxon>
        <taxon>Chordata</taxon>
        <taxon>Craniata</taxon>
        <taxon>Vertebrata</taxon>
        <taxon>Euteleostomi</taxon>
        <taxon>Archelosauria</taxon>
        <taxon>Archosauria</taxon>
        <taxon>Dinosauria</taxon>
        <taxon>Saurischia</taxon>
        <taxon>Theropoda</taxon>
        <taxon>Coelurosauria</taxon>
        <taxon>Aves</taxon>
        <taxon>Neognathae</taxon>
        <taxon>Neoaves</taxon>
        <taxon>Columbimorphae</taxon>
        <taxon>Columbiformes</taxon>
        <taxon>Columbidae</taxon>
        <taxon>Patagioenas</taxon>
    </lineage>
</organism>
<evidence type="ECO:0000313" key="1">
    <source>
        <dbReference type="EMBL" id="OPJ78155.1"/>
    </source>
</evidence>
<dbReference type="Proteomes" id="UP000190648">
    <property type="component" value="Unassembled WGS sequence"/>
</dbReference>
<reference evidence="1 2" key="1">
    <citation type="submission" date="2016-02" db="EMBL/GenBank/DDBJ databases">
        <title>Band-tailed pigeon sequencing and assembly.</title>
        <authorList>
            <person name="Soares A.E."/>
            <person name="Novak B.J."/>
            <person name="Rice E.S."/>
            <person name="O'Connell B."/>
            <person name="Chang D."/>
            <person name="Weber S."/>
            <person name="Shapiro B."/>
        </authorList>
    </citation>
    <scope>NUCLEOTIDE SEQUENCE [LARGE SCALE GENOMIC DNA]</scope>
    <source>
        <strain evidence="1">BTP2013</strain>
        <tissue evidence="1">Blood</tissue>
    </source>
</reference>
<comment type="caution">
    <text evidence="1">The sequence shown here is derived from an EMBL/GenBank/DDBJ whole genome shotgun (WGS) entry which is preliminary data.</text>
</comment>
<protein>
    <submittedName>
        <fullName evidence="1">Uncharacterized protein</fullName>
    </submittedName>
</protein>
<evidence type="ECO:0000313" key="2">
    <source>
        <dbReference type="Proteomes" id="UP000190648"/>
    </source>
</evidence>
<proteinExistence type="predicted"/>
<name>A0A1V4K1B3_PATFA</name>
<keyword evidence="2" id="KW-1185">Reference proteome</keyword>
<accession>A0A1V4K1B3</accession>
<gene>
    <name evidence="1" type="ORF">AV530_015130</name>
</gene>